<dbReference type="EMBL" id="WIAO01000016">
    <property type="protein sequence ID" value="MQM26747.1"/>
    <property type="molecule type" value="Genomic_DNA"/>
</dbReference>
<dbReference type="Gene3D" id="3.10.129.10">
    <property type="entry name" value="Hotdog Thioesterase"/>
    <property type="match status" value="2"/>
</dbReference>
<reference evidence="2 3" key="1">
    <citation type="submission" date="2019-10" db="EMBL/GenBank/DDBJ databases">
        <title>Glycomyces albidus sp. nov., a novel actinomycete isolated from rhizosphere soil of wheat (Triticum aestivum L.).</title>
        <authorList>
            <person name="Qian L."/>
        </authorList>
    </citation>
    <scope>NUCLEOTIDE SEQUENCE [LARGE SCALE GENOMIC DNA]</scope>
    <source>
        <strain evidence="2 3">NEAU-7082</strain>
    </source>
</reference>
<feature type="region of interest" description="Disordered" evidence="1">
    <location>
        <begin position="83"/>
        <end position="109"/>
    </location>
</feature>
<proteinExistence type="predicted"/>
<dbReference type="InterPro" id="IPR013114">
    <property type="entry name" value="FabA_FabZ"/>
</dbReference>
<protein>
    <submittedName>
        <fullName evidence="2">Uncharacterized protein</fullName>
    </submittedName>
</protein>
<evidence type="ECO:0000313" key="3">
    <source>
        <dbReference type="Proteomes" id="UP000477750"/>
    </source>
</evidence>
<comment type="caution">
    <text evidence="2">The sequence shown here is derived from an EMBL/GenBank/DDBJ whole genome shotgun (WGS) entry which is preliminary data.</text>
</comment>
<dbReference type="AlphaFoldDB" id="A0A6L5GAM6"/>
<evidence type="ECO:0000256" key="1">
    <source>
        <dbReference type="SAM" id="MobiDB-lite"/>
    </source>
</evidence>
<dbReference type="UniPathway" id="UPA00094"/>
<keyword evidence="3" id="KW-1185">Reference proteome</keyword>
<dbReference type="Pfam" id="PF07977">
    <property type="entry name" value="FabA"/>
    <property type="match status" value="1"/>
</dbReference>
<evidence type="ECO:0000313" key="2">
    <source>
        <dbReference type="EMBL" id="MQM26747.1"/>
    </source>
</evidence>
<dbReference type="RefSeq" id="WP_153025903.1">
    <property type="nucleotide sequence ID" value="NZ_WIAO01000016.1"/>
</dbReference>
<dbReference type="InterPro" id="IPR029069">
    <property type="entry name" value="HotDog_dom_sf"/>
</dbReference>
<dbReference type="GO" id="GO:0006633">
    <property type="term" value="P:fatty acid biosynthetic process"/>
    <property type="evidence" value="ECO:0007669"/>
    <property type="project" value="UniProtKB-UniPathway"/>
</dbReference>
<name>A0A6L5GAM6_9ACTN</name>
<accession>A0A6L5GAM6</accession>
<sequence length="438" mass="47343">MRDDELGFDGLPIEAFPLPRNDEAAAPASAPRDAAGVAGVAESFLAEALRVHRAVLDVHQSISDDLLASAESAVAGRAFPARPEIPAPRAEPDHGTTAANPARQPLRPQLPVGDMRMFGSVLEFDGTPGEFRTGSTLLSDFAVPPDAWFRTEDRSSLANLAWQEIALQAAGKLCDLNGIAVGHIEEDLVFRNLEGRSRLLRHASPLGRTVQVRTELLGHTPLPQSALVRFGFAVALDGRPCYEGETVHGVFTPAVLDRETGLDGGRRVPTWLERQTSPPPVVKAVLPAPGEDQLDLIDDAEVVLGGGDHGAGYVLARKRIDPAAWYFDLHFPGDPVMPGSLGVETLFHAVRAYAVAAGLTETMSAPCFAPAPDAELTWKYRGQVLRENDELQCEVHLRAVHHGPDRVLLHADGSLFCDGLRVYRVDGICIELREGRHR</sequence>
<gene>
    <name evidence="2" type="ORF">GFD30_14380</name>
</gene>
<organism evidence="2 3">
    <name type="scientific">Glycomyces albidus</name>
    <dbReference type="NCBI Taxonomy" id="2656774"/>
    <lineage>
        <taxon>Bacteria</taxon>
        <taxon>Bacillati</taxon>
        <taxon>Actinomycetota</taxon>
        <taxon>Actinomycetes</taxon>
        <taxon>Glycomycetales</taxon>
        <taxon>Glycomycetaceae</taxon>
        <taxon>Glycomyces</taxon>
    </lineage>
</organism>
<dbReference type="Proteomes" id="UP000477750">
    <property type="component" value="Unassembled WGS sequence"/>
</dbReference>
<dbReference type="SUPFAM" id="SSF54637">
    <property type="entry name" value="Thioesterase/thiol ester dehydrase-isomerase"/>
    <property type="match status" value="2"/>
</dbReference>